<gene>
    <name evidence="2" type="ORF">AZH43_03450</name>
</gene>
<dbReference type="SUPFAM" id="SSF49354">
    <property type="entry name" value="PapD-like"/>
    <property type="match status" value="1"/>
</dbReference>
<evidence type="ECO:0000313" key="3">
    <source>
        <dbReference type="Proteomes" id="UP000076276"/>
    </source>
</evidence>
<sequence length="242" mass="26928">MPAILNKLSCLLVASIGVFSVPAHAELSIYPIKHFITGENGQRSSTMNIISSNEELAKSYEVNVFRWSQDEQGQDVLTPDSSLAVNPLSFVIEPNTKRIIRMGFKQPIASMQLQKEEAWRIIFSPLPDAETAKGLKYAYSFNVPLFAGKDFKPEMAFQLAKDNKNQPILIAKNLGTAHFQITGFTLQDAAERELFISKELKYILAHKQATFNLNIPAVKSQTGLKLIVQTPGAQTLKFDVAE</sequence>
<dbReference type="OrthoDB" id="6683458at2"/>
<accession>A0A151XYE5</accession>
<evidence type="ECO:0000256" key="1">
    <source>
        <dbReference type="SAM" id="SignalP"/>
    </source>
</evidence>
<dbReference type="EMBL" id="LUAW01000045">
    <property type="protein sequence ID" value="KYQ70787.1"/>
    <property type="molecule type" value="Genomic_DNA"/>
</dbReference>
<dbReference type="RefSeq" id="WP_067671667.1">
    <property type="nucleotide sequence ID" value="NZ_CBCSIK010000007.1"/>
</dbReference>
<comment type="caution">
    <text evidence="2">The sequence shown here is derived from an EMBL/GenBank/DDBJ whole genome shotgun (WGS) entry which is preliminary data.</text>
</comment>
<dbReference type="InterPro" id="IPR013783">
    <property type="entry name" value="Ig-like_fold"/>
</dbReference>
<proteinExistence type="predicted"/>
<feature type="chain" id="PRO_5007592050" description="Pili assembly chaperone N-terminal domain-containing protein" evidence="1">
    <location>
        <begin position="26"/>
        <end position="242"/>
    </location>
</feature>
<dbReference type="AlphaFoldDB" id="A0A151XYE5"/>
<dbReference type="PANTHER" id="PTHR30251">
    <property type="entry name" value="PILUS ASSEMBLY CHAPERONE"/>
    <property type="match status" value="1"/>
</dbReference>
<dbReference type="PANTHER" id="PTHR30251:SF4">
    <property type="entry name" value="SLR1668 PROTEIN"/>
    <property type="match status" value="1"/>
</dbReference>
<evidence type="ECO:0000313" key="2">
    <source>
        <dbReference type="EMBL" id="KYQ70787.1"/>
    </source>
</evidence>
<dbReference type="Gene3D" id="2.60.40.10">
    <property type="entry name" value="Immunoglobulins"/>
    <property type="match status" value="1"/>
</dbReference>
<keyword evidence="3" id="KW-1185">Reference proteome</keyword>
<name>A0A151XYE5_9GAMM</name>
<dbReference type="InterPro" id="IPR008962">
    <property type="entry name" value="PapD-like_sf"/>
</dbReference>
<dbReference type="InterPro" id="IPR050643">
    <property type="entry name" value="Periplasmic_pilus_chap"/>
</dbReference>
<reference evidence="2 3" key="1">
    <citation type="submission" date="2016-03" db="EMBL/GenBank/DDBJ databases">
        <title>Acinetobacter genomospecies 28 strain ANC 4149.</title>
        <authorList>
            <person name="Radolfova-Krizova L."/>
            <person name="Nemec A."/>
        </authorList>
    </citation>
    <scope>NUCLEOTIDE SEQUENCE [LARGE SCALE GENOMIC DNA]</scope>
    <source>
        <strain evidence="2 3">ANC 4149</strain>
    </source>
</reference>
<dbReference type="Proteomes" id="UP000076276">
    <property type="component" value="Unassembled WGS sequence"/>
</dbReference>
<protein>
    <recommendedName>
        <fullName evidence="4">Pili assembly chaperone N-terminal domain-containing protein</fullName>
    </recommendedName>
</protein>
<keyword evidence="1" id="KW-0732">Signal</keyword>
<feature type="signal peptide" evidence="1">
    <location>
        <begin position="1"/>
        <end position="25"/>
    </location>
</feature>
<organism evidence="2 3">
    <name type="scientific">Acinetobacter pragensis</name>
    <dbReference type="NCBI Taxonomy" id="1806892"/>
    <lineage>
        <taxon>Bacteria</taxon>
        <taxon>Pseudomonadati</taxon>
        <taxon>Pseudomonadota</taxon>
        <taxon>Gammaproteobacteria</taxon>
        <taxon>Moraxellales</taxon>
        <taxon>Moraxellaceae</taxon>
        <taxon>Acinetobacter</taxon>
    </lineage>
</organism>
<dbReference type="STRING" id="1806892.AZH43_03450"/>
<evidence type="ECO:0008006" key="4">
    <source>
        <dbReference type="Google" id="ProtNLM"/>
    </source>
</evidence>